<reference evidence="2 3" key="1">
    <citation type="submission" date="2019-11" db="EMBL/GenBank/DDBJ databases">
        <title>Metabolism of dissolved organic matter in forest soils.</title>
        <authorList>
            <person name="Cyle K.T."/>
            <person name="Wilhelm R.C."/>
            <person name="Martinez C.E."/>
        </authorList>
    </citation>
    <scope>NUCLEOTIDE SEQUENCE [LARGE SCALE GENOMIC DNA]</scope>
    <source>
        <strain evidence="2 3">1N</strain>
    </source>
</reference>
<feature type="chain" id="PRO_5046403944" description="DUF995 domain-containing protein" evidence="1">
    <location>
        <begin position="43"/>
        <end position="156"/>
    </location>
</feature>
<feature type="signal peptide" evidence="1">
    <location>
        <begin position="1"/>
        <end position="42"/>
    </location>
</feature>
<evidence type="ECO:0000313" key="3">
    <source>
        <dbReference type="Proteomes" id="UP000652198"/>
    </source>
</evidence>
<dbReference type="Pfam" id="PF06191">
    <property type="entry name" value="DUF995"/>
    <property type="match status" value="1"/>
</dbReference>
<dbReference type="Proteomes" id="UP000652198">
    <property type="component" value="Unassembled WGS sequence"/>
</dbReference>
<dbReference type="InterPro" id="IPR009337">
    <property type="entry name" value="DUF995"/>
</dbReference>
<accession>A0ABX2BUY8</accession>
<evidence type="ECO:0000256" key="1">
    <source>
        <dbReference type="SAM" id="SignalP"/>
    </source>
</evidence>
<keyword evidence="1" id="KW-0732">Signal</keyword>
<sequence>MARQSIDDHRFRRVAPCGDTMKRSSMLIVAAALSLSTVIAVADDGQPLSRDELQQILPNSDVNIKFANGDNNRWTNAQDGTLVANWQNGVGSGSKHFSALGHGTWKISDDGRYCVHIQWPKSVTDWCRTVARSGEDSYTLATTNGEPSWQMKVSKK</sequence>
<comment type="caution">
    <text evidence="2">The sequence shown here is derived from an EMBL/GenBank/DDBJ whole genome shotgun (WGS) entry which is preliminary data.</text>
</comment>
<dbReference type="EMBL" id="WOEY01000101">
    <property type="protein sequence ID" value="NPT44690.1"/>
    <property type="molecule type" value="Genomic_DNA"/>
</dbReference>
<organism evidence="2 3">
    <name type="scientific">Paraburkholderia solitsugae</name>
    <dbReference type="NCBI Taxonomy" id="2675748"/>
    <lineage>
        <taxon>Bacteria</taxon>
        <taxon>Pseudomonadati</taxon>
        <taxon>Pseudomonadota</taxon>
        <taxon>Betaproteobacteria</taxon>
        <taxon>Burkholderiales</taxon>
        <taxon>Burkholderiaceae</taxon>
        <taxon>Paraburkholderia</taxon>
    </lineage>
</organism>
<gene>
    <name evidence="2" type="ORF">GNZ12_25915</name>
</gene>
<keyword evidence="3" id="KW-1185">Reference proteome</keyword>
<protein>
    <recommendedName>
        <fullName evidence="4">DUF995 domain-containing protein</fullName>
    </recommendedName>
</protein>
<evidence type="ECO:0000313" key="2">
    <source>
        <dbReference type="EMBL" id="NPT44690.1"/>
    </source>
</evidence>
<proteinExistence type="predicted"/>
<evidence type="ECO:0008006" key="4">
    <source>
        <dbReference type="Google" id="ProtNLM"/>
    </source>
</evidence>
<name>A0ABX2BUY8_9BURK</name>